<dbReference type="EMBL" id="MAYH01000023">
    <property type="protein sequence ID" value="OCA72333.1"/>
    <property type="molecule type" value="Genomic_DNA"/>
</dbReference>
<comment type="caution">
    <text evidence="1">The sequence shown here is derived from an EMBL/GenBank/DDBJ whole genome shotgun (WGS) entry which is preliminary data.</text>
</comment>
<reference evidence="1 2" key="1">
    <citation type="submission" date="2016-07" db="EMBL/GenBank/DDBJ databases">
        <authorList>
            <person name="Jeong J.-J."/>
            <person name="Kim D.W."/>
            <person name="Sang M.K."/>
            <person name="Choi I.-G."/>
            <person name="Kim K.D."/>
        </authorList>
    </citation>
    <scope>NUCLEOTIDE SEQUENCE [LARGE SCALE GENOMIC DNA]</scope>
    <source>
        <strain evidence="1 2">UTM-3</strain>
    </source>
</reference>
<proteinExistence type="predicted"/>
<protein>
    <submittedName>
        <fullName evidence="1">Uncharacterized protein</fullName>
    </submittedName>
</protein>
<gene>
    <name evidence="1" type="ORF">BBI01_09385</name>
</gene>
<dbReference type="Proteomes" id="UP000092651">
    <property type="component" value="Unassembled WGS sequence"/>
</dbReference>
<sequence>MSEKIALKSNSIFINISSISKNKANTAAKDPNRSDRSKWTVAGVSAHPGNTGMLNISNEIFKSIIQAN</sequence>
<organism evidence="1 2">
    <name type="scientific">Chryseobacterium artocarpi</name>
    <dbReference type="NCBI Taxonomy" id="1414727"/>
    <lineage>
        <taxon>Bacteria</taxon>
        <taxon>Pseudomonadati</taxon>
        <taxon>Bacteroidota</taxon>
        <taxon>Flavobacteriia</taxon>
        <taxon>Flavobacteriales</taxon>
        <taxon>Weeksellaceae</taxon>
        <taxon>Chryseobacterium group</taxon>
        <taxon>Chryseobacterium</taxon>
    </lineage>
</organism>
<dbReference type="AlphaFoldDB" id="A0A1B8ZL59"/>
<evidence type="ECO:0000313" key="2">
    <source>
        <dbReference type="Proteomes" id="UP000092651"/>
    </source>
</evidence>
<keyword evidence="2" id="KW-1185">Reference proteome</keyword>
<name>A0A1B8ZL59_9FLAO</name>
<evidence type="ECO:0000313" key="1">
    <source>
        <dbReference type="EMBL" id="OCA72333.1"/>
    </source>
</evidence>
<accession>A0A1B8ZL59</accession>